<name>A0A918BP71_9ACTN</name>
<dbReference type="EMBL" id="BMQK01000021">
    <property type="protein sequence ID" value="GGQ83864.1"/>
    <property type="molecule type" value="Genomic_DNA"/>
</dbReference>
<sequence length="52" mass="5813">MLDLLPEALVMGDEPAYDFGPRASAKRVWYVADLGQHPGTELDAETRETQDH</sequence>
<evidence type="ECO:0000313" key="2">
    <source>
        <dbReference type="Proteomes" id="UP000620156"/>
    </source>
</evidence>
<organism evidence="1 2">
    <name type="scientific">Streptomyces ruber</name>
    <dbReference type="NCBI Taxonomy" id="83378"/>
    <lineage>
        <taxon>Bacteria</taxon>
        <taxon>Bacillati</taxon>
        <taxon>Actinomycetota</taxon>
        <taxon>Actinomycetes</taxon>
        <taxon>Kitasatosporales</taxon>
        <taxon>Streptomycetaceae</taxon>
        <taxon>Streptomyces</taxon>
    </lineage>
</organism>
<gene>
    <name evidence="1" type="ORF">GCM10010145_61830</name>
</gene>
<reference evidence="1" key="2">
    <citation type="submission" date="2020-09" db="EMBL/GenBank/DDBJ databases">
        <authorList>
            <person name="Sun Q."/>
            <person name="Ohkuma M."/>
        </authorList>
    </citation>
    <scope>NUCLEOTIDE SEQUENCE</scope>
    <source>
        <strain evidence="1">JCM 3131</strain>
    </source>
</reference>
<accession>A0A918BP71</accession>
<proteinExistence type="predicted"/>
<keyword evidence="2" id="KW-1185">Reference proteome</keyword>
<dbReference type="AlphaFoldDB" id="A0A918BP71"/>
<reference evidence="1" key="1">
    <citation type="journal article" date="2014" name="Int. J. Syst. Evol. Microbiol.">
        <title>Complete genome sequence of Corynebacterium casei LMG S-19264T (=DSM 44701T), isolated from a smear-ripened cheese.</title>
        <authorList>
            <consortium name="US DOE Joint Genome Institute (JGI-PGF)"/>
            <person name="Walter F."/>
            <person name="Albersmeier A."/>
            <person name="Kalinowski J."/>
            <person name="Ruckert C."/>
        </authorList>
    </citation>
    <scope>NUCLEOTIDE SEQUENCE</scope>
    <source>
        <strain evidence="1">JCM 3131</strain>
    </source>
</reference>
<evidence type="ECO:0000313" key="1">
    <source>
        <dbReference type="EMBL" id="GGQ83864.1"/>
    </source>
</evidence>
<protein>
    <submittedName>
        <fullName evidence="1">Uncharacterized protein</fullName>
    </submittedName>
</protein>
<dbReference type="Proteomes" id="UP000620156">
    <property type="component" value="Unassembled WGS sequence"/>
</dbReference>
<comment type="caution">
    <text evidence="1">The sequence shown here is derived from an EMBL/GenBank/DDBJ whole genome shotgun (WGS) entry which is preliminary data.</text>
</comment>